<dbReference type="Gene3D" id="2.60.40.10">
    <property type="entry name" value="Immunoglobulins"/>
    <property type="match status" value="16"/>
</dbReference>
<keyword evidence="2 14" id="KW-0812">Transmembrane</keyword>
<dbReference type="InterPro" id="IPR003599">
    <property type="entry name" value="Ig_sub"/>
</dbReference>
<gene>
    <name evidence="17" type="ORF">OUZ56_031254</name>
</gene>
<dbReference type="InterPro" id="IPR013106">
    <property type="entry name" value="Ig_V-set"/>
</dbReference>
<accession>A0ABQ9ZTQ3</accession>
<feature type="domain" description="Ig-like" evidence="15">
    <location>
        <begin position="908"/>
        <end position="1013"/>
    </location>
</feature>
<feature type="compositionally biased region" description="Low complexity" evidence="13">
    <location>
        <begin position="1940"/>
        <end position="1954"/>
    </location>
</feature>
<dbReference type="SUPFAM" id="SSF49265">
    <property type="entry name" value="Fibronectin type III"/>
    <property type="match status" value="3"/>
</dbReference>
<feature type="compositionally biased region" description="Low complexity" evidence="13">
    <location>
        <begin position="1"/>
        <end position="15"/>
    </location>
</feature>
<feature type="domain" description="Ig-like" evidence="15">
    <location>
        <begin position="251"/>
        <end position="356"/>
    </location>
</feature>
<feature type="domain" description="Fibronectin type-III" evidence="16">
    <location>
        <begin position="1214"/>
        <end position="1318"/>
    </location>
</feature>
<evidence type="ECO:0000256" key="9">
    <source>
        <dbReference type="ARBA" id="ARBA00023136"/>
    </source>
</evidence>
<evidence type="ECO:0000256" key="7">
    <source>
        <dbReference type="ARBA" id="ARBA00022989"/>
    </source>
</evidence>
<feature type="domain" description="Ig-like" evidence="15">
    <location>
        <begin position="669"/>
        <end position="804"/>
    </location>
</feature>
<evidence type="ECO:0000256" key="5">
    <source>
        <dbReference type="ARBA" id="ARBA00022889"/>
    </source>
</evidence>
<dbReference type="InterPro" id="IPR013783">
    <property type="entry name" value="Ig-like_fold"/>
</dbReference>
<evidence type="ECO:0000313" key="17">
    <source>
        <dbReference type="EMBL" id="KAK4016303.1"/>
    </source>
</evidence>
<feature type="domain" description="Ig-like" evidence="15">
    <location>
        <begin position="369"/>
        <end position="471"/>
    </location>
</feature>
<dbReference type="InterPro" id="IPR013151">
    <property type="entry name" value="Immunoglobulin_dom"/>
</dbReference>
<evidence type="ECO:0000256" key="13">
    <source>
        <dbReference type="SAM" id="MobiDB-lite"/>
    </source>
</evidence>
<dbReference type="Pfam" id="PF00047">
    <property type="entry name" value="ig"/>
    <property type="match status" value="1"/>
</dbReference>
<dbReference type="SMART" id="SM00409">
    <property type="entry name" value="IG"/>
    <property type="match status" value="10"/>
</dbReference>
<feature type="region of interest" description="Disordered" evidence="13">
    <location>
        <begin position="1"/>
        <end position="26"/>
    </location>
</feature>
<evidence type="ECO:0000256" key="4">
    <source>
        <dbReference type="ARBA" id="ARBA00022737"/>
    </source>
</evidence>
<protein>
    <recommendedName>
        <fullName evidence="19">Down syndrome cell adhesion molecule-like protein Dscam2</fullName>
    </recommendedName>
</protein>
<dbReference type="PANTHER" id="PTHR44170">
    <property type="entry name" value="PROTEIN SIDEKICK"/>
    <property type="match status" value="1"/>
</dbReference>
<feature type="domain" description="Fibronectin type-III" evidence="16">
    <location>
        <begin position="1553"/>
        <end position="1655"/>
    </location>
</feature>
<dbReference type="PANTHER" id="PTHR44170:SF56">
    <property type="entry name" value="FIBRONECTIN TYPE-III DOMAIN-CONTAINING PROTEIN"/>
    <property type="match status" value="1"/>
</dbReference>
<dbReference type="Pfam" id="PF00041">
    <property type="entry name" value="fn3"/>
    <property type="match status" value="4"/>
</dbReference>
<keyword evidence="18" id="KW-1185">Reference proteome</keyword>
<dbReference type="InterPro" id="IPR003598">
    <property type="entry name" value="Ig_sub2"/>
</dbReference>
<keyword evidence="10" id="KW-1015">Disulfide bond</keyword>
<keyword evidence="7 14" id="KW-1133">Transmembrane helix</keyword>
<evidence type="ECO:0000256" key="2">
    <source>
        <dbReference type="ARBA" id="ARBA00022692"/>
    </source>
</evidence>
<evidence type="ECO:0000256" key="3">
    <source>
        <dbReference type="ARBA" id="ARBA00022729"/>
    </source>
</evidence>
<evidence type="ECO:0000256" key="10">
    <source>
        <dbReference type="ARBA" id="ARBA00023157"/>
    </source>
</evidence>
<feature type="domain" description="Fibronectin type-III" evidence="16">
    <location>
        <begin position="1020"/>
        <end position="1112"/>
    </location>
</feature>
<organism evidence="17 18">
    <name type="scientific">Daphnia magna</name>
    <dbReference type="NCBI Taxonomy" id="35525"/>
    <lineage>
        <taxon>Eukaryota</taxon>
        <taxon>Metazoa</taxon>
        <taxon>Ecdysozoa</taxon>
        <taxon>Arthropoda</taxon>
        <taxon>Crustacea</taxon>
        <taxon>Branchiopoda</taxon>
        <taxon>Diplostraca</taxon>
        <taxon>Cladocera</taxon>
        <taxon>Anomopoda</taxon>
        <taxon>Daphniidae</taxon>
        <taxon>Daphnia</taxon>
    </lineage>
</organism>
<feature type="region of interest" description="Disordered" evidence="13">
    <location>
        <begin position="62"/>
        <end position="84"/>
    </location>
</feature>
<evidence type="ECO:0000256" key="11">
    <source>
        <dbReference type="ARBA" id="ARBA00023319"/>
    </source>
</evidence>
<feature type="region of interest" description="Disordered" evidence="13">
    <location>
        <begin position="1974"/>
        <end position="1998"/>
    </location>
</feature>
<dbReference type="Proteomes" id="UP001234178">
    <property type="component" value="Unassembled WGS sequence"/>
</dbReference>
<evidence type="ECO:0000256" key="1">
    <source>
        <dbReference type="ARBA" id="ARBA00004167"/>
    </source>
</evidence>
<proteinExistence type="predicted"/>
<keyword evidence="9 14" id="KW-0472">Membrane</keyword>
<dbReference type="InterPro" id="IPR013098">
    <property type="entry name" value="Ig_I-set"/>
</dbReference>
<feature type="domain" description="Ig-like" evidence="15">
    <location>
        <begin position="142"/>
        <end position="232"/>
    </location>
</feature>
<feature type="transmembrane region" description="Helical" evidence="14">
    <location>
        <begin position="1778"/>
        <end position="1800"/>
    </location>
</feature>
<keyword evidence="4" id="KW-0677">Repeat</keyword>
<feature type="compositionally biased region" description="Low complexity" evidence="13">
    <location>
        <begin position="719"/>
        <end position="729"/>
    </location>
</feature>
<reference evidence="17 18" key="1">
    <citation type="journal article" date="2023" name="Nucleic Acids Res.">
        <title>The hologenome of Daphnia magna reveals possible DNA methylation and microbiome-mediated evolution of the host genome.</title>
        <authorList>
            <person name="Chaturvedi A."/>
            <person name="Li X."/>
            <person name="Dhandapani V."/>
            <person name="Marshall H."/>
            <person name="Kissane S."/>
            <person name="Cuenca-Cambronero M."/>
            <person name="Asole G."/>
            <person name="Calvet F."/>
            <person name="Ruiz-Romero M."/>
            <person name="Marangio P."/>
            <person name="Guigo R."/>
            <person name="Rago D."/>
            <person name="Mirbahai L."/>
            <person name="Eastwood N."/>
            <person name="Colbourne J.K."/>
            <person name="Zhou J."/>
            <person name="Mallon E."/>
            <person name="Orsini L."/>
        </authorList>
    </citation>
    <scope>NUCLEOTIDE SEQUENCE [LARGE SCALE GENOMIC DNA]</scope>
    <source>
        <strain evidence="17">LRV0_1</strain>
    </source>
</reference>
<feature type="domain" description="Ig-like" evidence="15">
    <location>
        <begin position="578"/>
        <end position="662"/>
    </location>
</feature>
<dbReference type="InterPro" id="IPR056754">
    <property type="entry name" value="DSCAM/DSCAML_C"/>
</dbReference>
<feature type="compositionally biased region" description="Polar residues" evidence="13">
    <location>
        <begin position="1192"/>
        <end position="1206"/>
    </location>
</feature>
<feature type="domain" description="Fibronectin type-III" evidence="16">
    <location>
        <begin position="1117"/>
        <end position="1209"/>
    </location>
</feature>
<evidence type="ECO:0008006" key="19">
    <source>
        <dbReference type="Google" id="ProtNLM"/>
    </source>
</evidence>
<dbReference type="PROSITE" id="PS50835">
    <property type="entry name" value="IG_LIKE"/>
    <property type="match status" value="10"/>
</dbReference>
<keyword evidence="5" id="KW-0130">Cell adhesion</keyword>
<feature type="domain" description="Ig-like" evidence="15">
    <location>
        <begin position="806"/>
        <end position="897"/>
    </location>
</feature>
<keyword evidence="11" id="KW-0393">Immunoglobulin domain</keyword>
<feature type="region of interest" description="Disordered" evidence="13">
    <location>
        <begin position="1934"/>
        <end position="1959"/>
    </location>
</feature>
<dbReference type="CDD" id="cd00063">
    <property type="entry name" value="FN3"/>
    <property type="match status" value="6"/>
</dbReference>
<feature type="domain" description="Ig-like" evidence="15">
    <location>
        <begin position="1421"/>
        <end position="1549"/>
    </location>
</feature>
<feature type="region of interest" description="Disordered" evidence="13">
    <location>
        <begin position="1192"/>
        <end position="1213"/>
    </location>
</feature>
<dbReference type="SMART" id="SM00408">
    <property type="entry name" value="IGc2"/>
    <property type="match status" value="9"/>
</dbReference>
<evidence type="ECO:0000256" key="12">
    <source>
        <dbReference type="ARBA" id="ARBA00034103"/>
    </source>
</evidence>
<feature type="domain" description="Ig-like" evidence="15">
    <location>
        <begin position="16"/>
        <end position="131"/>
    </location>
</feature>
<dbReference type="CDD" id="cd20958">
    <property type="entry name" value="IgI_5_Dscam"/>
    <property type="match status" value="1"/>
</dbReference>
<feature type="compositionally biased region" description="Low complexity" evidence="13">
    <location>
        <begin position="72"/>
        <end position="84"/>
    </location>
</feature>
<dbReference type="InterPro" id="IPR036179">
    <property type="entry name" value="Ig-like_dom_sf"/>
</dbReference>
<dbReference type="InterPro" id="IPR003961">
    <property type="entry name" value="FN3_dom"/>
</dbReference>
<evidence type="ECO:0000313" key="18">
    <source>
        <dbReference type="Proteomes" id="UP001234178"/>
    </source>
</evidence>
<evidence type="ECO:0000256" key="14">
    <source>
        <dbReference type="SAM" id="Phobius"/>
    </source>
</evidence>
<evidence type="ECO:0000259" key="15">
    <source>
        <dbReference type="PROSITE" id="PS50835"/>
    </source>
</evidence>
<dbReference type="InterPro" id="IPR036116">
    <property type="entry name" value="FN3_sf"/>
</dbReference>
<feature type="region of interest" description="Disordered" evidence="13">
    <location>
        <begin position="1828"/>
        <end position="1852"/>
    </location>
</feature>
<comment type="subcellular location">
    <subcellularLocation>
        <location evidence="1">Membrane</location>
        <topology evidence="1">Single-pass membrane protein</topology>
    </subcellularLocation>
    <subcellularLocation>
        <location evidence="12">Synapse</location>
    </subcellularLocation>
</comment>
<feature type="domain" description="Fibronectin type-III" evidence="16">
    <location>
        <begin position="1665"/>
        <end position="1755"/>
    </location>
</feature>
<name>A0ABQ9ZTQ3_9CRUS</name>
<dbReference type="SMART" id="SM00406">
    <property type="entry name" value="IGv"/>
    <property type="match status" value="5"/>
</dbReference>
<feature type="region of interest" description="Disordered" evidence="13">
    <location>
        <begin position="715"/>
        <end position="741"/>
    </location>
</feature>
<dbReference type="EMBL" id="JAOYFB010000005">
    <property type="protein sequence ID" value="KAK4016303.1"/>
    <property type="molecule type" value="Genomic_DNA"/>
</dbReference>
<feature type="domain" description="Ig-like" evidence="15">
    <location>
        <begin position="477"/>
        <end position="573"/>
    </location>
</feature>
<dbReference type="Pfam" id="PF13927">
    <property type="entry name" value="Ig_3"/>
    <property type="match status" value="5"/>
</dbReference>
<keyword evidence="8" id="KW-0770">Synapse</keyword>
<comment type="caution">
    <text evidence="17">The sequence shown here is derived from an EMBL/GenBank/DDBJ whole genome shotgun (WGS) entry which is preliminary data.</text>
</comment>
<keyword evidence="6" id="KW-0524">Neurogenesis</keyword>
<dbReference type="Pfam" id="PF07679">
    <property type="entry name" value="I-set"/>
    <property type="match status" value="2"/>
</dbReference>
<evidence type="ECO:0000256" key="8">
    <source>
        <dbReference type="ARBA" id="ARBA00023018"/>
    </source>
</evidence>
<keyword evidence="3" id="KW-0732">Signal</keyword>
<feature type="domain" description="Fibronectin type-III" evidence="16">
    <location>
        <begin position="1322"/>
        <end position="1422"/>
    </location>
</feature>
<sequence>MMDTFASSGTAAAAGPRFQNQLPSDVTFTPDRGFTIECPVWGQPTPQITWLTSKERLGSSAAGSGIWNPVESSSTSAPSTATSTATTNNLITLSPNGSLTLHTFRPEQFRPDVHAATYRCLAANFIGRILSTPVRVRAVILPPFEVNVENPRVRRGSTAVFRCSVPDSVRDYVTVTSWIQDNRYDIFLTSSQDGRHVMLANGDLHVLSARQGDENHLYHCRVLVQPNGQTMTSSTAGRIILSQETMTKMAPVIVESVNRIRVWRGQDAVLPCVFHGYPPPKVKWYKSQTIQYGNLLLPLVASAATQEHRGGVLGLGRHRLVGGTLLIASVVAEDQGRYICSVNNSMGLVESRTELVFRDKLQVRIVESSNVVVVAAAASAAQHIQVVDAETSVTITCHFSGSPRPVVSWLKDGQRYLVGNSGRVSSSSGDDGYTDMVQLSISSVQREDEGIYQCLASNDEGDWAQASAQLAIGAFPPHLKETFSRQVVHPGSSVSLKCLASGTPLPHFTWTLDGFPLSPVSERYFLGQQQQTGHDDLVVAHLNITHVRVEDGGNYKCVAENRVGRVEHSANLHIYGAPYVRRMSTVVGVGGKRLELPCPVAGYPIEAITWEKDGRRLPLNGRQRLQFNGSLTIDPLDKSSDAGLYSCEARGQNGLSARQSLQLNILAGPRITPFGMPSRNVMVNSRVQVSCVIEEGDPPFHIRWYRDDKPLVHHHHHLSSSSASSPSQHRPANPVGVASLSSTDPPIRLGPLGAIANGLRLTDFNSYSSILTIDQVTVNHGGNYSCRAENAAGTAVHSTLLHVSVPPFWVNQQPPADTVQTVSGHSVELKCHVHGVPTPQVIWSFTRDKTADKYTTLFANTNRTLLANQSLVISPVDVSDAGYYQCEASNGVGNNINALMALQVHAPPEVHLNQDYMAVRRGSLTGTVLKCSIRGDPPLNIHWRKDSVPLDPTQSRVVTRAQPATGSHPSSSLHPTLLTSELSVTNAAVADEGLYECAASNMHGEDSDAVFLQVQDVPQPPLDVRVASAAGRRIQLEWKPPAADGGNPLQEFIIFYQSSGGDVRQERIMASQFSGSIGNLQPATVYQVYMTASNALGQSQPSLGLTVTTDEEAPEGPPLQVGASSVHARGFTLSWAPPAHQLQHGIIQSYLVTIDSGRMLNRTVLPSSSNEYTMAGLRPNTNYHAYVQAVNNQGSGPASPSVSVKTSEAPPEEPPLNVACVSLNSQSLQITWQPPPADYRNGLLRGYRIFYEPLSELLYLSSPDQSDLQTGSSQTTTELTVFLSGLQKFANYSIQVLAFTGAGDGVKSQPLTCTTEEDIPEMPTRLKIVQSGPDSLTISWLPHPRPTSRVTHFTVYSKEIERGQDVNPQKWTAANSGPSAGRLEIRNLRPRRAVFYFQAAAVSSQAGEGPRSSTVSFTFNPTNKIVAAVVSIGSGYLVARGSRLILPCTALGDTPLQISWLQDGRQLSDWLNLNPLKLGEQIQQPWIQQRPHDPDDPDDPVDENATAGLIQVLTNGSLSIGQLSHNGGGNYTCQARNRHGQDQVDYWLTVVTPPPAPQLRFAASNWSSVTLQWASGSPSTDQSNRTRVSAARHYVIKYRPREAARWAQIVLPATWRSVPVGDLNCGTEYEFVLVASSRVGNSSSSNVVTAKTKGSPPEYLAADARDSDLTLTPTSCTVDLVRWQDRGCPIQQFIFRFRLATDSAGEWIIAGAESPPQQTFLLAGLIPGRDYAVRVTALNAAGSAQRDYSVRTPPLVDSHSKSDVHGGSLAPLFSDPRVAVPMAVSSLAIVLTIVTLLLRYRYRSGTDYLRPDSHPQTVGNANVRTYADGGDTPEDGNSSTLSACQKRPPPMDCSGRLSDYAPEQVSPYAVFPSLTSSGGKSQFSSSRRMKTFVVDGTKDSLSVEMSNYAPPAPSMIRRMHQQQAEEEPMYDYIAPCATASGPNPSGPNPSGRSNKLTSNPQSVFVPIIPARSTWNQQQQMYRQQHGPNQSSPHYHGDWNNQETLALSQRL</sequence>
<dbReference type="Pfam" id="PF25059">
    <property type="entry name" value="FN3_DSCAM-DSCAML_C"/>
    <property type="match status" value="1"/>
</dbReference>
<dbReference type="InterPro" id="IPR007110">
    <property type="entry name" value="Ig-like_dom"/>
</dbReference>
<evidence type="ECO:0000259" key="16">
    <source>
        <dbReference type="PROSITE" id="PS50853"/>
    </source>
</evidence>
<dbReference type="PROSITE" id="PS50853">
    <property type="entry name" value="FN3"/>
    <property type="match status" value="6"/>
</dbReference>
<dbReference type="SMART" id="SM00060">
    <property type="entry name" value="FN3"/>
    <property type="match status" value="6"/>
</dbReference>
<evidence type="ECO:0000256" key="6">
    <source>
        <dbReference type="ARBA" id="ARBA00022902"/>
    </source>
</evidence>
<dbReference type="CDD" id="cd00096">
    <property type="entry name" value="Ig"/>
    <property type="match status" value="3"/>
</dbReference>
<dbReference type="SUPFAM" id="SSF48726">
    <property type="entry name" value="Immunoglobulin"/>
    <property type="match status" value="10"/>
</dbReference>